<proteinExistence type="predicted"/>
<dbReference type="Proteomes" id="UP000250235">
    <property type="component" value="Unassembled WGS sequence"/>
</dbReference>
<sequence length="350" mass="38486">MESSLLSNTNQVLLDSILAMDNAGMVAMFEALVASGLKGFLGCSSAIFENALVEFFHNASVRDGMVVSTVLGKPVAISEELFASTFALPLEGLTDLHEVPQDFVLEERRAFSHDDTLPHVSDFFKLLQKRWADVCIEAVEFFVPGKLLPVGSLNFCRTLTVVEPDQYFGYRRPTVTTWGWSQLCTDFLRYSLFGGLQTVNFSIFRSAFVSVRPVLGAASIFDTVVRIAPVSFSTSIVFDPDVQMDDIQHSDSSSSSSSSNDQLDFHVSSPMDEDTQLSLPPPVDQTPLPTASLASISESFDDLRASISRLIANKTNDSRRMGDSQSEVMSKLNDLEKALLDPLSQQHLAF</sequence>
<keyword evidence="3" id="KW-1185">Reference proteome</keyword>
<accession>A0A2Z7B6F4</accession>
<feature type="compositionally biased region" description="Low complexity" evidence="1">
    <location>
        <begin position="250"/>
        <end position="259"/>
    </location>
</feature>
<dbReference type="AlphaFoldDB" id="A0A2Z7B6F4"/>
<gene>
    <name evidence="2" type="ORF">F511_15878</name>
</gene>
<feature type="region of interest" description="Disordered" evidence="1">
    <location>
        <begin position="247"/>
        <end position="284"/>
    </location>
</feature>
<protein>
    <submittedName>
        <fullName evidence="2">Mediator of RNA polymerase II transcription subunit</fullName>
    </submittedName>
</protein>
<reference evidence="2 3" key="1">
    <citation type="journal article" date="2015" name="Proc. Natl. Acad. Sci. U.S.A.">
        <title>The resurrection genome of Boea hygrometrica: A blueprint for survival of dehydration.</title>
        <authorList>
            <person name="Xiao L."/>
            <person name="Yang G."/>
            <person name="Zhang L."/>
            <person name="Yang X."/>
            <person name="Zhao S."/>
            <person name="Ji Z."/>
            <person name="Zhou Q."/>
            <person name="Hu M."/>
            <person name="Wang Y."/>
            <person name="Chen M."/>
            <person name="Xu Y."/>
            <person name="Jin H."/>
            <person name="Xiao X."/>
            <person name="Hu G."/>
            <person name="Bao F."/>
            <person name="Hu Y."/>
            <person name="Wan P."/>
            <person name="Li L."/>
            <person name="Deng X."/>
            <person name="Kuang T."/>
            <person name="Xiang C."/>
            <person name="Zhu J.K."/>
            <person name="Oliver M.J."/>
            <person name="He Y."/>
        </authorList>
    </citation>
    <scope>NUCLEOTIDE SEQUENCE [LARGE SCALE GENOMIC DNA]</scope>
    <source>
        <strain evidence="3">cv. XS01</strain>
    </source>
</reference>
<evidence type="ECO:0000256" key="1">
    <source>
        <dbReference type="SAM" id="MobiDB-lite"/>
    </source>
</evidence>
<dbReference type="EMBL" id="KV009373">
    <property type="protein sequence ID" value="KZV29433.1"/>
    <property type="molecule type" value="Genomic_DNA"/>
</dbReference>
<evidence type="ECO:0000313" key="3">
    <source>
        <dbReference type="Proteomes" id="UP000250235"/>
    </source>
</evidence>
<name>A0A2Z7B6F4_9LAMI</name>
<evidence type="ECO:0000313" key="2">
    <source>
        <dbReference type="EMBL" id="KZV29433.1"/>
    </source>
</evidence>
<organism evidence="2 3">
    <name type="scientific">Dorcoceras hygrometricum</name>
    <dbReference type="NCBI Taxonomy" id="472368"/>
    <lineage>
        <taxon>Eukaryota</taxon>
        <taxon>Viridiplantae</taxon>
        <taxon>Streptophyta</taxon>
        <taxon>Embryophyta</taxon>
        <taxon>Tracheophyta</taxon>
        <taxon>Spermatophyta</taxon>
        <taxon>Magnoliopsida</taxon>
        <taxon>eudicotyledons</taxon>
        <taxon>Gunneridae</taxon>
        <taxon>Pentapetalae</taxon>
        <taxon>asterids</taxon>
        <taxon>lamiids</taxon>
        <taxon>Lamiales</taxon>
        <taxon>Gesneriaceae</taxon>
        <taxon>Didymocarpoideae</taxon>
        <taxon>Trichosporeae</taxon>
        <taxon>Loxocarpinae</taxon>
        <taxon>Dorcoceras</taxon>
    </lineage>
</organism>